<evidence type="ECO:0000313" key="8">
    <source>
        <dbReference type="EMBL" id="RZM76043.1"/>
    </source>
</evidence>
<dbReference type="RefSeq" id="WP_084606959.1">
    <property type="nucleotide sequence ID" value="NZ_QVFV01000006.1"/>
</dbReference>
<dbReference type="GO" id="GO:0016020">
    <property type="term" value="C:membrane"/>
    <property type="evidence" value="ECO:0007669"/>
    <property type="project" value="UniProtKB-SubCell"/>
</dbReference>
<comment type="subcellular location">
    <subcellularLocation>
        <location evidence="1">Membrane</location>
        <topology evidence="1">Multi-pass membrane protein</topology>
    </subcellularLocation>
</comment>
<feature type="compositionally biased region" description="Low complexity" evidence="5">
    <location>
        <begin position="14"/>
        <end position="23"/>
    </location>
</feature>
<dbReference type="PANTHER" id="PTHR14136">
    <property type="entry name" value="BTB_POZ DOMAIN-CONTAINING PROTEIN KCTD9"/>
    <property type="match status" value="1"/>
</dbReference>
<evidence type="ECO:0000256" key="2">
    <source>
        <dbReference type="ARBA" id="ARBA00022692"/>
    </source>
</evidence>
<keyword evidence="4 6" id="KW-0472">Membrane</keyword>
<organism evidence="8 9">
    <name type="scientific">Leptolyngbya iicbica LK</name>
    <dbReference type="NCBI Taxonomy" id="2294035"/>
    <lineage>
        <taxon>Bacteria</taxon>
        <taxon>Bacillati</taxon>
        <taxon>Cyanobacteriota</taxon>
        <taxon>Cyanophyceae</taxon>
        <taxon>Leptolyngbyales</taxon>
        <taxon>Leptolyngbyaceae</taxon>
        <taxon>Leptolyngbya group</taxon>
        <taxon>Leptolyngbya</taxon>
        <taxon>Leptolyngbya iicbica</taxon>
    </lineage>
</organism>
<evidence type="ECO:0000259" key="7">
    <source>
        <dbReference type="Pfam" id="PF06271"/>
    </source>
</evidence>
<feature type="transmembrane region" description="Helical" evidence="6">
    <location>
        <begin position="52"/>
        <end position="72"/>
    </location>
</feature>
<feature type="transmembrane region" description="Helical" evidence="6">
    <location>
        <begin position="121"/>
        <end position="143"/>
    </location>
</feature>
<dbReference type="OrthoDB" id="416727at2"/>
<reference evidence="8 9" key="1">
    <citation type="submission" date="2018-11" db="EMBL/GenBank/DDBJ databases">
        <title>Whole genome sequencing of an environmental sample.</title>
        <authorList>
            <person name="Sarangi A.N."/>
            <person name="Singh D."/>
            <person name="Tripathy S."/>
        </authorList>
    </citation>
    <scope>NUCLEOTIDE SEQUENCE [LARGE SCALE GENOMIC DNA]</scope>
    <source>
        <strain evidence="8 9">Lakshadweep</strain>
    </source>
</reference>
<dbReference type="InterPro" id="IPR051082">
    <property type="entry name" value="Pentapeptide-BTB/POZ_domain"/>
</dbReference>
<feature type="region of interest" description="Disordered" evidence="5">
    <location>
        <begin position="1"/>
        <end position="40"/>
    </location>
</feature>
<dbReference type="Pfam" id="PF06271">
    <property type="entry name" value="RDD"/>
    <property type="match status" value="1"/>
</dbReference>
<dbReference type="InterPro" id="IPR010432">
    <property type="entry name" value="RDD"/>
</dbReference>
<dbReference type="Pfam" id="PF00805">
    <property type="entry name" value="Pentapeptide"/>
    <property type="match status" value="3"/>
</dbReference>
<dbReference type="SUPFAM" id="SSF141571">
    <property type="entry name" value="Pentapeptide repeat-like"/>
    <property type="match status" value="2"/>
</dbReference>
<dbReference type="EMBL" id="QVFV01000006">
    <property type="protein sequence ID" value="RZM76043.1"/>
    <property type="molecule type" value="Genomic_DNA"/>
</dbReference>
<evidence type="ECO:0000313" key="9">
    <source>
        <dbReference type="Proteomes" id="UP000292459"/>
    </source>
</evidence>
<keyword evidence="2 6" id="KW-0812">Transmembrane</keyword>
<evidence type="ECO:0000256" key="6">
    <source>
        <dbReference type="SAM" id="Phobius"/>
    </source>
</evidence>
<dbReference type="PANTHER" id="PTHR14136:SF17">
    <property type="entry name" value="BTB_POZ DOMAIN-CONTAINING PROTEIN KCTD9"/>
    <property type="match status" value="1"/>
</dbReference>
<feature type="transmembrane region" description="Helical" evidence="6">
    <location>
        <begin position="187"/>
        <end position="215"/>
    </location>
</feature>
<evidence type="ECO:0000256" key="3">
    <source>
        <dbReference type="ARBA" id="ARBA00022989"/>
    </source>
</evidence>
<keyword evidence="9" id="KW-1185">Reference proteome</keyword>
<evidence type="ECO:0000256" key="4">
    <source>
        <dbReference type="ARBA" id="ARBA00023136"/>
    </source>
</evidence>
<evidence type="ECO:0000256" key="1">
    <source>
        <dbReference type="ARBA" id="ARBA00004141"/>
    </source>
</evidence>
<feature type="domain" description="RDD" evidence="7">
    <location>
        <begin position="46"/>
        <end position="235"/>
    </location>
</feature>
<proteinExistence type="predicted"/>
<gene>
    <name evidence="8" type="ORF">DYY88_19300</name>
</gene>
<evidence type="ECO:0000256" key="5">
    <source>
        <dbReference type="SAM" id="MobiDB-lite"/>
    </source>
</evidence>
<accession>A0A4Q7E346</accession>
<dbReference type="AlphaFoldDB" id="A0A4Q7E346"/>
<dbReference type="Proteomes" id="UP000292459">
    <property type="component" value="Unassembled WGS sequence"/>
</dbReference>
<feature type="compositionally biased region" description="Basic and acidic residues" evidence="5">
    <location>
        <begin position="1"/>
        <end position="13"/>
    </location>
</feature>
<name>A0A4Q7E346_9CYAN</name>
<sequence>MSASSRRPDHDSAAHSAAEDSAATPRSHRPPPKPVPPTLVVAPMLPTVGRRLLAWSLEIAVLAGSVVGPFYLGQVVNQRAQQQPTAASQTELAAPLQAVQQQGAKALGLSPRSLPTQVPPLTNLCWSAALGLPVLLAAGHIYMVGRSGSSWPKRWLGLQVLTLEGQSPGIGRAFIREAVGKWGSPLAIAYAVWHLSGAFPVVGVLVGLSGAALLAESLTGLGNRPRRAWHDWLAGTCVIDERTGAMIHLSTLWQAEAKVPLGLGRASDWLQTVGPTAVVINPDGARWRGKDLTLPKLGMGLGLLLTLGGLAGISGYFLLGRPAISTTPSADEMLYTDLVSTLTNPELDAEARRAAVLALGNLPDDRVTPLLVDLIAQTNDPLWLDALQQALVARGAAAFPALRRLNQGLAADLAMQSDPAMRRTTIIRLQTVNRIITKLLLLETAEHPEPLDFSRMNLGFVTEGQGDFQLVLKNQSLAHTQWQGAILSGAQFQGAKFYSPGPDSYPDTYDDRTTDLSGADLSHANLAGADLTLGCLVGSGLVRVNFNQANLTLANLSRANLEHASLIQAVLDQATLTEARLSKADLTEAQLLDADLAGARLAEVNAAGAQLTGANLQGVTAIAAQLNSADLSQTTLAAADFTGAALQDANLQATDLTGTSFRDADLRGAWLQGAIIDQTDFAGAILTTPNAAPTTGDGFVAAAPELTPGNQYAGVDFSRGLNLSPEQLAFICAQGGLHPACGSLSPP</sequence>
<feature type="transmembrane region" description="Helical" evidence="6">
    <location>
        <begin position="297"/>
        <end position="319"/>
    </location>
</feature>
<dbReference type="Gene3D" id="2.160.20.80">
    <property type="entry name" value="E3 ubiquitin-protein ligase SopA"/>
    <property type="match status" value="2"/>
</dbReference>
<comment type="caution">
    <text evidence="8">The sequence shown here is derived from an EMBL/GenBank/DDBJ whole genome shotgun (WGS) entry which is preliminary data.</text>
</comment>
<dbReference type="InterPro" id="IPR001646">
    <property type="entry name" value="5peptide_repeat"/>
</dbReference>
<keyword evidence="3 6" id="KW-1133">Transmembrane helix</keyword>
<protein>
    <recommendedName>
        <fullName evidence="7">RDD domain-containing protein</fullName>
    </recommendedName>
</protein>